<keyword evidence="2 4" id="KW-0863">Zinc-finger</keyword>
<evidence type="ECO:0000256" key="3">
    <source>
        <dbReference type="ARBA" id="ARBA00022833"/>
    </source>
</evidence>
<protein>
    <recommendedName>
        <fullName evidence="6">RING-type domain-containing protein</fullName>
    </recommendedName>
</protein>
<dbReference type="InterPro" id="IPR013083">
    <property type="entry name" value="Znf_RING/FYVE/PHD"/>
</dbReference>
<keyword evidence="5" id="KW-1133">Transmembrane helix</keyword>
<evidence type="ECO:0000313" key="7">
    <source>
        <dbReference type="EMBL" id="KAK8953607.1"/>
    </source>
</evidence>
<keyword evidence="5" id="KW-0472">Membrane</keyword>
<evidence type="ECO:0000256" key="5">
    <source>
        <dbReference type="SAM" id="Phobius"/>
    </source>
</evidence>
<feature type="transmembrane region" description="Helical" evidence="5">
    <location>
        <begin position="74"/>
        <end position="98"/>
    </location>
</feature>
<keyword evidence="5" id="KW-0812">Transmembrane</keyword>
<dbReference type="InterPro" id="IPR018957">
    <property type="entry name" value="Znf_C3HC4_RING-type"/>
</dbReference>
<sequence>MTQCQHLFCRHCLSAWLYSHSINFECPVCKDRIQANDIAAVNHGKIFIDQGYHFMDGPTYWNYWNELVDSNDCIPLFVIFTIVVFGLFATIANCYGYYY</sequence>
<dbReference type="Gene3D" id="3.30.40.10">
    <property type="entry name" value="Zinc/RING finger domain, C3HC4 (zinc finger)"/>
    <property type="match status" value="1"/>
</dbReference>
<evidence type="ECO:0000256" key="4">
    <source>
        <dbReference type="PROSITE-ProRule" id="PRU00175"/>
    </source>
</evidence>
<comment type="caution">
    <text evidence="7">The sequence shown here is derived from an EMBL/GenBank/DDBJ whole genome shotgun (WGS) entry which is preliminary data.</text>
</comment>
<dbReference type="EMBL" id="JBBWWR010000014">
    <property type="protein sequence ID" value="KAK8953607.1"/>
    <property type="molecule type" value="Genomic_DNA"/>
</dbReference>
<dbReference type="InterPro" id="IPR017907">
    <property type="entry name" value="Znf_RING_CS"/>
</dbReference>
<feature type="domain" description="RING-type" evidence="6">
    <location>
        <begin position="4"/>
        <end position="30"/>
    </location>
</feature>
<reference evidence="7 8" key="1">
    <citation type="journal article" date="2022" name="Nat. Plants">
        <title>Genomes of leafy and leafless Platanthera orchids illuminate the evolution of mycoheterotrophy.</title>
        <authorList>
            <person name="Li M.H."/>
            <person name="Liu K.W."/>
            <person name="Li Z."/>
            <person name="Lu H.C."/>
            <person name="Ye Q.L."/>
            <person name="Zhang D."/>
            <person name="Wang J.Y."/>
            <person name="Li Y.F."/>
            <person name="Zhong Z.M."/>
            <person name="Liu X."/>
            <person name="Yu X."/>
            <person name="Liu D.K."/>
            <person name="Tu X.D."/>
            <person name="Liu B."/>
            <person name="Hao Y."/>
            <person name="Liao X.Y."/>
            <person name="Jiang Y.T."/>
            <person name="Sun W.H."/>
            <person name="Chen J."/>
            <person name="Chen Y.Q."/>
            <person name="Ai Y."/>
            <person name="Zhai J.W."/>
            <person name="Wu S.S."/>
            <person name="Zhou Z."/>
            <person name="Hsiao Y.Y."/>
            <person name="Wu W.L."/>
            <person name="Chen Y.Y."/>
            <person name="Lin Y.F."/>
            <person name="Hsu J.L."/>
            <person name="Li C.Y."/>
            <person name="Wang Z.W."/>
            <person name="Zhao X."/>
            <person name="Zhong W.Y."/>
            <person name="Ma X.K."/>
            <person name="Ma L."/>
            <person name="Huang J."/>
            <person name="Chen G.Z."/>
            <person name="Huang M.Z."/>
            <person name="Huang L."/>
            <person name="Peng D.H."/>
            <person name="Luo Y.B."/>
            <person name="Zou S.Q."/>
            <person name="Chen S.P."/>
            <person name="Lan S."/>
            <person name="Tsai W.C."/>
            <person name="Van de Peer Y."/>
            <person name="Liu Z.J."/>
        </authorList>
    </citation>
    <scope>NUCLEOTIDE SEQUENCE [LARGE SCALE GENOMIC DNA]</scope>
    <source>
        <strain evidence="7">Lor288</strain>
    </source>
</reference>
<accession>A0ABR2LXN0</accession>
<evidence type="ECO:0000256" key="1">
    <source>
        <dbReference type="ARBA" id="ARBA00022723"/>
    </source>
</evidence>
<keyword evidence="3" id="KW-0862">Zinc</keyword>
<keyword evidence="8" id="KW-1185">Reference proteome</keyword>
<keyword evidence="1" id="KW-0479">Metal-binding</keyword>
<evidence type="ECO:0000259" key="6">
    <source>
        <dbReference type="PROSITE" id="PS50089"/>
    </source>
</evidence>
<dbReference type="PROSITE" id="PS50089">
    <property type="entry name" value="ZF_RING_2"/>
    <property type="match status" value="1"/>
</dbReference>
<dbReference type="SUPFAM" id="SSF57850">
    <property type="entry name" value="RING/U-box"/>
    <property type="match status" value="1"/>
</dbReference>
<evidence type="ECO:0000313" key="8">
    <source>
        <dbReference type="Proteomes" id="UP001412067"/>
    </source>
</evidence>
<organism evidence="7 8">
    <name type="scientific">Platanthera guangdongensis</name>
    <dbReference type="NCBI Taxonomy" id="2320717"/>
    <lineage>
        <taxon>Eukaryota</taxon>
        <taxon>Viridiplantae</taxon>
        <taxon>Streptophyta</taxon>
        <taxon>Embryophyta</taxon>
        <taxon>Tracheophyta</taxon>
        <taxon>Spermatophyta</taxon>
        <taxon>Magnoliopsida</taxon>
        <taxon>Liliopsida</taxon>
        <taxon>Asparagales</taxon>
        <taxon>Orchidaceae</taxon>
        <taxon>Orchidoideae</taxon>
        <taxon>Orchideae</taxon>
        <taxon>Orchidinae</taxon>
        <taxon>Platanthera</taxon>
    </lineage>
</organism>
<dbReference type="InterPro" id="IPR001841">
    <property type="entry name" value="Znf_RING"/>
</dbReference>
<name>A0ABR2LXN0_9ASPA</name>
<dbReference type="Pfam" id="PF00097">
    <property type="entry name" value="zf-C3HC4"/>
    <property type="match status" value="1"/>
</dbReference>
<dbReference type="Proteomes" id="UP001412067">
    <property type="component" value="Unassembled WGS sequence"/>
</dbReference>
<dbReference type="PROSITE" id="PS00518">
    <property type="entry name" value="ZF_RING_1"/>
    <property type="match status" value="1"/>
</dbReference>
<evidence type="ECO:0000256" key="2">
    <source>
        <dbReference type="ARBA" id="ARBA00022771"/>
    </source>
</evidence>
<proteinExistence type="predicted"/>
<gene>
    <name evidence="7" type="ORF">KSP40_PGU000197</name>
</gene>